<dbReference type="HOGENOM" id="CLU_3050694_0_0_1"/>
<protein>
    <submittedName>
        <fullName evidence="1">Uncharacterized protein</fullName>
    </submittedName>
</protein>
<gene>
    <name evidence="1" type="ORF">K443DRAFT_542669</name>
</gene>
<keyword evidence="2" id="KW-1185">Reference proteome</keyword>
<proteinExistence type="predicted"/>
<evidence type="ECO:0000313" key="2">
    <source>
        <dbReference type="Proteomes" id="UP000054477"/>
    </source>
</evidence>
<evidence type="ECO:0000313" key="1">
    <source>
        <dbReference type="EMBL" id="KIK02059.1"/>
    </source>
</evidence>
<reference evidence="2" key="2">
    <citation type="submission" date="2015-01" db="EMBL/GenBank/DDBJ databases">
        <title>Evolutionary Origins and Diversification of the Mycorrhizal Mutualists.</title>
        <authorList>
            <consortium name="DOE Joint Genome Institute"/>
            <consortium name="Mycorrhizal Genomics Consortium"/>
            <person name="Kohler A."/>
            <person name="Kuo A."/>
            <person name="Nagy L.G."/>
            <person name="Floudas D."/>
            <person name="Copeland A."/>
            <person name="Barry K.W."/>
            <person name="Cichocki N."/>
            <person name="Veneault-Fourrey C."/>
            <person name="LaButti K."/>
            <person name="Lindquist E.A."/>
            <person name="Lipzen A."/>
            <person name="Lundell T."/>
            <person name="Morin E."/>
            <person name="Murat C."/>
            <person name="Riley R."/>
            <person name="Ohm R."/>
            <person name="Sun H."/>
            <person name="Tunlid A."/>
            <person name="Henrissat B."/>
            <person name="Grigoriev I.V."/>
            <person name="Hibbett D.S."/>
            <person name="Martin F."/>
        </authorList>
    </citation>
    <scope>NUCLEOTIDE SEQUENCE [LARGE SCALE GENOMIC DNA]</scope>
    <source>
        <strain evidence="2">LaAM-08-1</strain>
    </source>
</reference>
<dbReference type="Proteomes" id="UP000054477">
    <property type="component" value="Unassembled WGS sequence"/>
</dbReference>
<reference evidence="1 2" key="1">
    <citation type="submission" date="2014-04" db="EMBL/GenBank/DDBJ databases">
        <authorList>
            <consortium name="DOE Joint Genome Institute"/>
            <person name="Kuo A."/>
            <person name="Kohler A."/>
            <person name="Nagy L.G."/>
            <person name="Floudas D."/>
            <person name="Copeland A."/>
            <person name="Barry K.W."/>
            <person name="Cichocki N."/>
            <person name="Veneault-Fourrey C."/>
            <person name="LaButti K."/>
            <person name="Lindquist E.A."/>
            <person name="Lipzen A."/>
            <person name="Lundell T."/>
            <person name="Morin E."/>
            <person name="Murat C."/>
            <person name="Sun H."/>
            <person name="Tunlid A."/>
            <person name="Henrissat B."/>
            <person name="Grigoriev I.V."/>
            <person name="Hibbett D.S."/>
            <person name="Martin F."/>
            <person name="Nordberg H.P."/>
            <person name="Cantor M.N."/>
            <person name="Hua S.X."/>
        </authorList>
    </citation>
    <scope>NUCLEOTIDE SEQUENCE [LARGE SCALE GENOMIC DNA]</scope>
    <source>
        <strain evidence="1 2">LaAM-08-1</strain>
    </source>
</reference>
<name>A0A0C9XKN7_9AGAR</name>
<accession>A0A0C9XKN7</accession>
<dbReference type="EMBL" id="KN838598">
    <property type="protein sequence ID" value="KIK02059.1"/>
    <property type="molecule type" value="Genomic_DNA"/>
</dbReference>
<organism evidence="1 2">
    <name type="scientific">Laccaria amethystina LaAM-08-1</name>
    <dbReference type="NCBI Taxonomy" id="1095629"/>
    <lineage>
        <taxon>Eukaryota</taxon>
        <taxon>Fungi</taxon>
        <taxon>Dikarya</taxon>
        <taxon>Basidiomycota</taxon>
        <taxon>Agaricomycotina</taxon>
        <taxon>Agaricomycetes</taxon>
        <taxon>Agaricomycetidae</taxon>
        <taxon>Agaricales</taxon>
        <taxon>Agaricineae</taxon>
        <taxon>Hydnangiaceae</taxon>
        <taxon>Laccaria</taxon>
    </lineage>
</organism>
<sequence length="54" mass="6279">MCHGILPMKSPSQPRIVTAILSLFSPIFPSHTPYSFVCKSRCWCTFTRWLKTYL</sequence>
<dbReference type="AlphaFoldDB" id="A0A0C9XKN7"/>